<accession>A0ACC2G7K1</accession>
<reference evidence="1" key="1">
    <citation type="submission" date="2021-05" db="EMBL/GenBank/DDBJ databases">
        <authorList>
            <person name="Pan Q."/>
            <person name="Jouanno E."/>
            <person name="Zahm M."/>
            <person name="Klopp C."/>
            <person name="Cabau C."/>
            <person name="Louis A."/>
            <person name="Berthelot C."/>
            <person name="Parey E."/>
            <person name="Roest Crollius H."/>
            <person name="Montfort J."/>
            <person name="Robinson-Rechavi M."/>
            <person name="Bouchez O."/>
            <person name="Lampietro C."/>
            <person name="Lopez Roques C."/>
            <person name="Donnadieu C."/>
            <person name="Postlethwait J."/>
            <person name="Bobe J."/>
            <person name="Dillon D."/>
            <person name="Chandos A."/>
            <person name="von Hippel F."/>
            <person name="Guiguen Y."/>
        </authorList>
    </citation>
    <scope>NUCLEOTIDE SEQUENCE</scope>
    <source>
        <strain evidence="1">YG-Jan2019</strain>
    </source>
</reference>
<protein>
    <submittedName>
        <fullName evidence="1">Uncharacterized protein</fullName>
    </submittedName>
</protein>
<sequence>MEAIDLESKDPYDLLSGYANGEIITVEISDVSPDLLILEVKENHLPESIYRNPDMELSANFRDDDDEDDDGHGFANVELQFFPCDACEASFTSEQELEEHLIVSHSVRDVPSERGRLKANGMDFENHARVKHQDQYRTIVKAMGNAKKCIINDTLRSLQTRRDDNQ</sequence>
<name>A0ACC2G7K1_DALPE</name>
<dbReference type="Proteomes" id="UP001157502">
    <property type="component" value="Chromosome 16"/>
</dbReference>
<comment type="caution">
    <text evidence="1">The sequence shown here is derived from an EMBL/GenBank/DDBJ whole genome shotgun (WGS) entry which is preliminary data.</text>
</comment>
<evidence type="ECO:0000313" key="1">
    <source>
        <dbReference type="EMBL" id="KAJ7999714.1"/>
    </source>
</evidence>
<keyword evidence="2" id="KW-1185">Reference proteome</keyword>
<proteinExistence type="predicted"/>
<dbReference type="EMBL" id="CM055743">
    <property type="protein sequence ID" value="KAJ7999714.1"/>
    <property type="molecule type" value="Genomic_DNA"/>
</dbReference>
<evidence type="ECO:0000313" key="2">
    <source>
        <dbReference type="Proteomes" id="UP001157502"/>
    </source>
</evidence>
<organism evidence="1 2">
    <name type="scientific">Dallia pectoralis</name>
    <name type="common">Alaska blackfish</name>
    <dbReference type="NCBI Taxonomy" id="75939"/>
    <lineage>
        <taxon>Eukaryota</taxon>
        <taxon>Metazoa</taxon>
        <taxon>Chordata</taxon>
        <taxon>Craniata</taxon>
        <taxon>Vertebrata</taxon>
        <taxon>Euteleostomi</taxon>
        <taxon>Actinopterygii</taxon>
        <taxon>Neopterygii</taxon>
        <taxon>Teleostei</taxon>
        <taxon>Protacanthopterygii</taxon>
        <taxon>Esociformes</taxon>
        <taxon>Umbridae</taxon>
        <taxon>Dallia</taxon>
    </lineage>
</organism>
<gene>
    <name evidence="1" type="ORF">DPEC_G00197270</name>
</gene>